<dbReference type="InterPro" id="IPR036291">
    <property type="entry name" value="NAD(P)-bd_dom_sf"/>
</dbReference>
<dbReference type="EMBL" id="BSFQ01000033">
    <property type="protein sequence ID" value="GLL14548.1"/>
    <property type="molecule type" value="Genomic_DNA"/>
</dbReference>
<dbReference type="GO" id="GO:0000166">
    <property type="term" value="F:nucleotide binding"/>
    <property type="evidence" value="ECO:0007669"/>
    <property type="project" value="InterPro"/>
</dbReference>
<evidence type="ECO:0000313" key="6">
    <source>
        <dbReference type="Proteomes" id="UP001143463"/>
    </source>
</evidence>
<evidence type="ECO:0000256" key="1">
    <source>
        <dbReference type="ARBA" id="ARBA00010928"/>
    </source>
</evidence>
<name>A0A9W6NZ67_9PSEU</name>
<keyword evidence="2" id="KW-0560">Oxidoreductase</keyword>
<comment type="caution">
    <text evidence="5">The sequence shown here is derived from an EMBL/GenBank/DDBJ whole genome shotgun (WGS) entry which is preliminary data.</text>
</comment>
<evidence type="ECO:0000313" key="5">
    <source>
        <dbReference type="EMBL" id="GLL14548.1"/>
    </source>
</evidence>
<dbReference type="Proteomes" id="UP001143463">
    <property type="component" value="Unassembled WGS sequence"/>
</dbReference>
<dbReference type="RefSeq" id="WP_037050474.1">
    <property type="nucleotide sequence ID" value="NZ_BAAAUZ010000033.1"/>
</dbReference>
<dbReference type="Pfam" id="PF22725">
    <property type="entry name" value="GFO_IDH_MocA_C3"/>
    <property type="match status" value="1"/>
</dbReference>
<organism evidence="5 6">
    <name type="scientific">Pseudonocardia halophobica</name>
    <dbReference type="NCBI Taxonomy" id="29401"/>
    <lineage>
        <taxon>Bacteria</taxon>
        <taxon>Bacillati</taxon>
        <taxon>Actinomycetota</taxon>
        <taxon>Actinomycetes</taxon>
        <taxon>Pseudonocardiales</taxon>
        <taxon>Pseudonocardiaceae</taxon>
        <taxon>Pseudonocardia</taxon>
    </lineage>
</organism>
<dbReference type="AlphaFoldDB" id="A0A9W6NZ67"/>
<comment type="similarity">
    <text evidence="1">Belongs to the Gfo/Idh/MocA family.</text>
</comment>
<evidence type="ECO:0000256" key="2">
    <source>
        <dbReference type="ARBA" id="ARBA00023002"/>
    </source>
</evidence>
<dbReference type="InterPro" id="IPR055170">
    <property type="entry name" value="GFO_IDH_MocA-like_dom"/>
</dbReference>
<dbReference type="GO" id="GO:0005737">
    <property type="term" value="C:cytoplasm"/>
    <property type="evidence" value="ECO:0007669"/>
    <property type="project" value="TreeGrafter"/>
</dbReference>
<reference evidence="5" key="1">
    <citation type="journal article" date="2014" name="Int. J. Syst. Evol. Microbiol.">
        <title>Complete genome sequence of Corynebacterium casei LMG S-19264T (=DSM 44701T), isolated from a smear-ripened cheese.</title>
        <authorList>
            <consortium name="US DOE Joint Genome Institute (JGI-PGF)"/>
            <person name="Walter F."/>
            <person name="Albersmeier A."/>
            <person name="Kalinowski J."/>
            <person name="Ruckert C."/>
        </authorList>
    </citation>
    <scope>NUCLEOTIDE SEQUENCE</scope>
    <source>
        <strain evidence="5">VKM Ac-1069</strain>
    </source>
</reference>
<feature type="domain" description="GFO/IDH/MocA-like oxidoreductase" evidence="4">
    <location>
        <begin position="132"/>
        <end position="251"/>
    </location>
</feature>
<dbReference type="PANTHER" id="PTHR42840">
    <property type="entry name" value="NAD(P)-BINDING ROSSMANN-FOLD SUPERFAMILY PROTEIN-RELATED"/>
    <property type="match status" value="1"/>
</dbReference>
<dbReference type="Gene3D" id="3.30.360.10">
    <property type="entry name" value="Dihydrodipicolinate Reductase, domain 2"/>
    <property type="match status" value="1"/>
</dbReference>
<dbReference type="SUPFAM" id="SSF55347">
    <property type="entry name" value="Glyceraldehyde-3-phosphate dehydrogenase-like, C-terminal domain"/>
    <property type="match status" value="1"/>
</dbReference>
<gene>
    <name evidence="5" type="ORF">GCM10017577_56950</name>
</gene>
<proteinExistence type="inferred from homology"/>
<evidence type="ECO:0000259" key="4">
    <source>
        <dbReference type="Pfam" id="PF22725"/>
    </source>
</evidence>
<protein>
    <submittedName>
        <fullName evidence="5">Inositol 2-dehydrogenase</fullName>
    </submittedName>
</protein>
<dbReference type="GO" id="GO:0006740">
    <property type="term" value="P:NADPH regeneration"/>
    <property type="evidence" value="ECO:0007669"/>
    <property type="project" value="TreeGrafter"/>
</dbReference>
<dbReference type="Gene3D" id="3.40.50.720">
    <property type="entry name" value="NAD(P)-binding Rossmann-like Domain"/>
    <property type="match status" value="1"/>
</dbReference>
<dbReference type="InterPro" id="IPR000683">
    <property type="entry name" value="Gfo/Idh/MocA-like_OxRdtase_N"/>
</dbReference>
<reference evidence="5" key="2">
    <citation type="submission" date="2023-01" db="EMBL/GenBank/DDBJ databases">
        <authorList>
            <person name="Sun Q."/>
            <person name="Evtushenko L."/>
        </authorList>
    </citation>
    <scope>NUCLEOTIDE SEQUENCE</scope>
    <source>
        <strain evidence="5">VKM Ac-1069</strain>
    </source>
</reference>
<dbReference type="Pfam" id="PF01408">
    <property type="entry name" value="GFO_IDH_MocA"/>
    <property type="match status" value="1"/>
</dbReference>
<sequence>MSTLRIGLAGLGRMGRIHADNLAGRCSVARLGAVYDADPTVAREAGERYGVPWTTSFEELLAHPAAEAVAIATPTGAHAPMTVAGAQAGRDVFCEKPIALDRATTVATVEEVRRAGVQFQVGFHRRFDPDWAAVAERIRAGELGEVALFRSSLRDMASPPASFLAGSGGFFRDVTVHDLDVARWLVGEVVEVTAHGAAVSDPEGFAAVGDVDTAVVVLRFASGALGVIDNSRASGYGYECSTEVMGSRATARIDNPYRRGYEWRTPGLTSRDLVADFQERYPLAYAAELDGFARAVLDRSPVQVSGEDALAAFDLAEAADESWRTGRTVAVRYTGTGYARASVSEVSA</sequence>
<dbReference type="GO" id="GO:0016491">
    <property type="term" value="F:oxidoreductase activity"/>
    <property type="evidence" value="ECO:0007669"/>
    <property type="project" value="UniProtKB-KW"/>
</dbReference>
<dbReference type="PANTHER" id="PTHR42840:SF3">
    <property type="entry name" value="BINDING ROSSMANN FOLD OXIDOREDUCTASE, PUTATIVE (AFU_ORTHOLOGUE AFUA_2G10240)-RELATED"/>
    <property type="match status" value="1"/>
</dbReference>
<accession>A0A9W6NZ67</accession>
<dbReference type="SUPFAM" id="SSF51735">
    <property type="entry name" value="NAD(P)-binding Rossmann-fold domains"/>
    <property type="match status" value="1"/>
</dbReference>
<keyword evidence="6" id="KW-1185">Reference proteome</keyword>
<evidence type="ECO:0000259" key="3">
    <source>
        <dbReference type="Pfam" id="PF01408"/>
    </source>
</evidence>
<feature type="domain" description="Gfo/Idh/MocA-like oxidoreductase N-terminal" evidence="3">
    <location>
        <begin position="4"/>
        <end position="123"/>
    </location>
</feature>